<reference evidence="1" key="1">
    <citation type="submission" date="2022-10" db="EMBL/GenBank/DDBJ databases">
        <title>Adaptive evolution leads to modifications in subtelomeric GC content in a zoonotic Cryptosporidium species.</title>
        <authorList>
            <person name="Li J."/>
            <person name="Feng Y."/>
            <person name="Xiao L."/>
        </authorList>
    </citation>
    <scope>NUCLEOTIDE SEQUENCE</scope>
    <source>
        <strain evidence="1">33844</strain>
    </source>
</reference>
<dbReference type="Proteomes" id="UP001067231">
    <property type="component" value="Unassembled WGS sequence"/>
</dbReference>
<gene>
    <name evidence="1" type="ORF">OJ253_1879</name>
</gene>
<dbReference type="EMBL" id="JAPCXC010000042">
    <property type="protein sequence ID" value="KAJ1608564.1"/>
    <property type="molecule type" value="Genomic_DNA"/>
</dbReference>
<dbReference type="OrthoDB" id="498204at2759"/>
<organism evidence="1">
    <name type="scientific">Cryptosporidium canis</name>
    <dbReference type="NCBI Taxonomy" id="195482"/>
    <lineage>
        <taxon>Eukaryota</taxon>
        <taxon>Sar</taxon>
        <taxon>Alveolata</taxon>
        <taxon>Apicomplexa</taxon>
        <taxon>Conoidasida</taxon>
        <taxon>Coccidia</taxon>
        <taxon>Eucoccidiorida</taxon>
        <taxon>Eimeriorina</taxon>
        <taxon>Cryptosporidiidae</taxon>
        <taxon>Cryptosporidium</taxon>
    </lineage>
</organism>
<dbReference type="AlphaFoldDB" id="A0A9D5HYN4"/>
<proteinExistence type="predicted"/>
<name>A0A9D5HYN4_9CRYT</name>
<evidence type="ECO:0000313" key="1">
    <source>
        <dbReference type="EMBL" id="KAJ1608564.1"/>
    </source>
</evidence>
<dbReference type="InterPro" id="IPR036188">
    <property type="entry name" value="FAD/NAD-bd_sf"/>
</dbReference>
<comment type="caution">
    <text evidence="1">The sequence shown here is derived from an EMBL/GenBank/DDBJ whole genome shotgun (WGS) entry which is preliminary data.</text>
</comment>
<dbReference type="Gene3D" id="3.50.50.60">
    <property type="entry name" value="FAD/NAD(P)-binding domain"/>
    <property type="match status" value="1"/>
</dbReference>
<dbReference type="SUPFAM" id="SSF51905">
    <property type="entry name" value="FAD/NAD(P)-binding domain"/>
    <property type="match status" value="1"/>
</dbReference>
<dbReference type="Gene3D" id="3.30.9.10">
    <property type="entry name" value="D-Amino Acid Oxidase, subunit A, domain 2"/>
    <property type="match status" value="1"/>
</dbReference>
<protein>
    <submittedName>
        <fullName evidence="1">Oxidase or dehydrogenase</fullName>
    </submittedName>
</protein>
<accession>A0A9D5HYN4</accession>
<sequence>MVRGLRLGSLCRLVGRVCLRPVELQGGAFRRGRGLFSGVEGRAIHSIRVRSEQNLHPIIEHGGIRESAQDVLILGGGVVGSALLYLLIKHTGIKRVAFLSSRREVEQRLIHHLDNTVRSGEADSDLDLRRSLWLFRRSNMLRSLVRGLPGGFGRDCMERGSKILLGLGQEENCLIEARFNEFRHFFPKIRLISGREVSRLEPRVAFLDDSLSQMRRESMCGILLQDDYTCISYDMLSGAFKRLAERISLENGSSLENYVDMAIKSIERVSSGGEVYYRVDSGSRVIYSRFLVINDAGDTLRLVRDLGYCSDWLALNMVGKFQFTMDRALNGVVSTIRSPNSSSSVPICAFPVIHSQKTTRFIASSGALPIMQPLKSLSLHGFFRQIKGKALRDKIEKASIRIPSILGDQVLQGISKMIPSLSVDQVRDIMRDVSFKHLLDVSEESCGLVFNRSKIHTDENLILNIVQPTSGTTCIGNATEDMITICNKLGININERSLQKDVPEYEHIHDGSFQNDV</sequence>